<dbReference type="PROSITE" id="PS50983">
    <property type="entry name" value="FE_B12_PBP"/>
    <property type="match status" value="1"/>
</dbReference>
<dbReference type="PROSITE" id="PS51257">
    <property type="entry name" value="PROKAR_LIPOPROTEIN"/>
    <property type="match status" value="1"/>
</dbReference>
<evidence type="ECO:0000256" key="4">
    <source>
        <dbReference type="ARBA" id="ARBA00022729"/>
    </source>
</evidence>
<keyword evidence="7" id="KW-1185">Reference proteome</keyword>
<comment type="subcellular location">
    <subcellularLocation>
        <location evidence="1">Cell envelope</location>
    </subcellularLocation>
</comment>
<dbReference type="InterPro" id="IPR051313">
    <property type="entry name" value="Bact_iron-sidero_bind"/>
</dbReference>
<gene>
    <name evidence="6" type="ORF">FHS13_004098</name>
</gene>
<evidence type="ECO:0000313" key="7">
    <source>
        <dbReference type="Proteomes" id="UP000536604"/>
    </source>
</evidence>
<dbReference type="GO" id="GO:1901678">
    <property type="term" value="P:iron coordination entity transport"/>
    <property type="evidence" value="ECO:0007669"/>
    <property type="project" value="UniProtKB-ARBA"/>
</dbReference>
<accession>A0A841IT84</accession>
<proteinExistence type="inferred from homology"/>
<protein>
    <submittedName>
        <fullName evidence="6">Iron complex transport system substrate-binding protein</fullName>
    </submittedName>
</protein>
<comment type="caution">
    <text evidence="6">The sequence shown here is derived from an EMBL/GenBank/DDBJ whole genome shotgun (WGS) entry which is preliminary data.</text>
</comment>
<dbReference type="EMBL" id="JACHJO010000015">
    <property type="protein sequence ID" value="MBB6122109.1"/>
    <property type="molecule type" value="Genomic_DNA"/>
</dbReference>
<dbReference type="RefSeq" id="WP_184293549.1">
    <property type="nucleotide sequence ID" value="NZ_JACHJO010000015.1"/>
</dbReference>
<feature type="domain" description="Fe/B12 periplasmic-binding" evidence="5">
    <location>
        <begin position="59"/>
        <end position="325"/>
    </location>
</feature>
<dbReference type="InterPro" id="IPR002491">
    <property type="entry name" value="ABC_transptr_periplasmic_BD"/>
</dbReference>
<keyword evidence="3" id="KW-0813">Transport</keyword>
<evidence type="ECO:0000256" key="1">
    <source>
        <dbReference type="ARBA" id="ARBA00004196"/>
    </source>
</evidence>
<keyword evidence="4" id="KW-0732">Signal</keyword>
<dbReference type="SUPFAM" id="SSF53807">
    <property type="entry name" value="Helical backbone' metal receptor"/>
    <property type="match status" value="1"/>
</dbReference>
<sequence>MIHRTTHPGRGALPAGGLALLLTLTACGGGSTEESADAAADTVTVETDYGNVDIPADPQSIVALEFGNEVLLEAGITPAGVIEPTPSLYTEEQMGILEQAPVVQSASLEINLEAVATAAPDLIIGGVREVSHADYEARKEDLEQIAPTVLLDFDGADSQLRDMTLELSEIIGDGERARAERETFETRSDEIGRTYAEQLEEHTFAVVFAVEDEFAVVNSNAWGGSTLDGLGARLTEAIEPAGEDFAAWYSYENIDALADADVVFYETDVTLEPDAFTEELLGHELWSTLPAAQNEQVHPLRYSFSRTYAQANDVLDQIETVLQDL</sequence>
<comment type="similarity">
    <text evidence="2">Belongs to the bacterial solute-binding protein 8 family.</text>
</comment>
<dbReference type="GO" id="GO:0030288">
    <property type="term" value="C:outer membrane-bounded periplasmic space"/>
    <property type="evidence" value="ECO:0007669"/>
    <property type="project" value="TreeGrafter"/>
</dbReference>
<dbReference type="AlphaFoldDB" id="A0A841IT84"/>
<evidence type="ECO:0000259" key="5">
    <source>
        <dbReference type="PROSITE" id="PS50983"/>
    </source>
</evidence>
<name>A0A841IT84_9ACTN</name>
<evidence type="ECO:0000256" key="3">
    <source>
        <dbReference type="ARBA" id="ARBA00022448"/>
    </source>
</evidence>
<organism evidence="6 7">
    <name type="scientific">Nocardiopsis algeriensis</name>
    <dbReference type="NCBI Taxonomy" id="1478215"/>
    <lineage>
        <taxon>Bacteria</taxon>
        <taxon>Bacillati</taxon>
        <taxon>Actinomycetota</taxon>
        <taxon>Actinomycetes</taxon>
        <taxon>Streptosporangiales</taxon>
        <taxon>Nocardiopsidaceae</taxon>
        <taxon>Nocardiopsis</taxon>
    </lineage>
</organism>
<dbReference type="Pfam" id="PF01497">
    <property type="entry name" value="Peripla_BP_2"/>
    <property type="match status" value="1"/>
</dbReference>
<evidence type="ECO:0000313" key="6">
    <source>
        <dbReference type="EMBL" id="MBB6122109.1"/>
    </source>
</evidence>
<evidence type="ECO:0000256" key="2">
    <source>
        <dbReference type="ARBA" id="ARBA00008814"/>
    </source>
</evidence>
<dbReference type="PANTHER" id="PTHR30532:SF25">
    <property type="entry name" value="IRON(III) DICITRATE-BINDING PERIPLASMIC PROTEIN"/>
    <property type="match status" value="1"/>
</dbReference>
<dbReference type="Proteomes" id="UP000536604">
    <property type="component" value="Unassembled WGS sequence"/>
</dbReference>
<dbReference type="PANTHER" id="PTHR30532">
    <property type="entry name" value="IRON III DICITRATE-BINDING PERIPLASMIC PROTEIN"/>
    <property type="match status" value="1"/>
</dbReference>
<dbReference type="Gene3D" id="3.40.50.1980">
    <property type="entry name" value="Nitrogenase molybdenum iron protein domain"/>
    <property type="match status" value="2"/>
</dbReference>
<reference evidence="6 7" key="1">
    <citation type="submission" date="2020-08" db="EMBL/GenBank/DDBJ databases">
        <title>Genomic Encyclopedia of Type Strains, Phase III (KMG-III): the genomes of soil and plant-associated and newly described type strains.</title>
        <authorList>
            <person name="Whitman W."/>
        </authorList>
    </citation>
    <scope>NUCLEOTIDE SEQUENCE [LARGE SCALE GENOMIC DNA]</scope>
    <source>
        <strain evidence="6 7">CECT 8712</strain>
    </source>
</reference>